<comment type="caution">
    <text evidence="1">The sequence shown here is derived from an EMBL/GenBank/DDBJ whole genome shotgun (WGS) entry which is preliminary data.</text>
</comment>
<organism evidence="1 2">
    <name type="scientific">Saccharomycopsis crataegensis</name>
    <dbReference type="NCBI Taxonomy" id="43959"/>
    <lineage>
        <taxon>Eukaryota</taxon>
        <taxon>Fungi</taxon>
        <taxon>Dikarya</taxon>
        <taxon>Ascomycota</taxon>
        <taxon>Saccharomycotina</taxon>
        <taxon>Saccharomycetes</taxon>
        <taxon>Saccharomycopsidaceae</taxon>
        <taxon>Saccharomycopsis</taxon>
    </lineage>
</organism>
<dbReference type="RefSeq" id="XP_064855914.1">
    <property type="nucleotide sequence ID" value="XM_064999842.1"/>
</dbReference>
<keyword evidence="2" id="KW-1185">Reference proteome</keyword>
<name>A0AAV5QW40_9ASCO</name>
<dbReference type="InterPro" id="IPR044980">
    <property type="entry name" value="NDUFB2_plant/fungi"/>
</dbReference>
<dbReference type="Proteomes" id="UP001360560">
    <property type="component" value="Unassembled WGS sequence"/>
</dbReference>
<dbReference type="GeneID" id="90076907"/>
<dbReference type="EMBL" id="BTFZ01000020">
    <property type="protein sequence ID" value="GMM38919.1"/>
    <property type="molecule type" value="Genomic_DNA"/>
</dbReference>
<accession>A0AAV5QW40</accession>
<sequence>MRQSLLRLSGHGAKYVRHAEVPYPKVPAFYRYSAKLLGATMWFWIFYRAKQDYKVWFGMKLPFEH</sequence>
<protein>
    <submittedName>
        <fullName evidence="1">Uncharacterized protein</fullName>
    </submittedName>
</protein>
<proteinExistence type="predicted"/>
<evidence type="ECO:0000313" key="1">
    <source>
        <dbReference type="EMBL" id="GMM38919.1"/>
    </source>
</evidence>
<dbReference type="GO" id="GO:0045271">
    <property type="term" value="C:respiratory chain complex I"/>
    <property type="evidence" value="ECO:0007669"/>
    <property type="project" value="InterPro"/>
</dbReference>
<dbReference type="PANTHER" id="PTHR36987:SF1">
    <property type="entry name" value="NADH DEHYDROGENASE [UBIQUINONE] 1 BETA SUBCOMPLEX SUBUNIT 2"/>
    <property type="match status" value="1"/>
</dbReference>
<dbReference type="PANTHER" id="PTHR36987">
    <property type="entry name" value="NADH DEHYDROGENASE [UBIQUINONE] 1 BETA SUBCOMPLEX SUBUNIT 2-LIKE"/>
    <property type="match status" value="1"/>
</dbReference>
<dbReference type="AlphaFoldDB" id="A0AAV5QW40"/>
<evidence type="ECO:0000313" key="2">
    <source>
        <dbReference type="Proteomes" id="UP001360560"/>
    </source>
</evidence>
<dbReference type="GO" id="GO:0005743">
    <property type="term" value="C:mitochondrial inner membrane"/>
    <property type="evidence" value="ECO:0007669"/>
    <property type="project" value="InterPro"/>
</dbReference>
<gene>
    <name evidence="1" type="ORF">DASC09_062580</name>
</gene>
<reference evidence="1 2" key="1">
    <citation type="journal article" date="2023" name="Elife">
        <title>Identification of key yeast species and microbe-microbe interactions impacting larval growth of Drosophila in the wild.</title>
        <authorList>
            <person name="Mure A."/>
            <person name="Sugiura Y."/>
            <person name="Maeda R."/>
            <person name="Honda K."/>
            <person name="Sakurai N."/>
            <person name="Takahashi Y."/>
            <person name="Watada M."/>
            <person name="Katoh T."/>
            <person name="Gotoh A."/>
            <person name="Gotoh Y."/>
            <person name="Taniguchi I."/>
            <person name="Nakamura K."/>
            <person name="Hayashi T."/>
            <person name="Katayama T."/>
            <person name="Uemura T."/>
            <person name="Hattori Y."/>
        </authorList>
    </citation>
    <scope>NUCLEOTIDE SEQUENCE [LARGE SCALE GENOMIC DNA]</scope>
    <source>
        <strain evidence="1 2">SC-9</strain>
    </source>
</reference>